<dbReference type="Gene3D" id="2.60.120.740">
    <property type="match status" value="1"/>
</dbReference>
<dbReference type="EMBL" id="JANEYG010000029">
    <property type="protein sequence ID" value="KAJ8917930.1"/>
    <property type="molecule type" value="Genomic_DNA"/>
</dbReference>
<comment type="caution">
    <text evidence="2">The sequence shown here is derived from an EMBL/GenBank/DDBJ whole genome shotgun (WGS) entry which is preliminary data.</text>
</comment>
<name>A0AAV8VVJ4_9CUCU</name>
<keyword evidence="3" id="KW-1185">Reference proteome</keyword>
<proteinExistence type="predicted"/>
<feature type="domain" description="SUEL-type lectin" evidence="1">
    <location>
        <begin position="1"/>
        <end position="46"/>
    </location>
</feature>
<dbReference type="InterPro" id="IPR000922">
    <property type="entry name" value="Lectin_gal-bd_dom"/>
</dbReference>
<organism evidence="2 3">
    <name type="scientific">Exocentrus adspersus</name>
    <dbReference type="NCBI Taxonomy" id="1586481"/>
    <lineage>
        <taxon>Eukaryota</taxon>
        <taxon>Metazoa</taxon>
        <taxon>Ecdysozoa</taxon>
        <taxon>Arthropoda</taxon>
        <taxon>Hexapoda</taxon>
        <taxon>Insecta</taxon>
        <taxon>Pterygota</taxon>
        <taxon>Neoptera</taxon>
        <taxon>Endopterygota</taxon>
        <taxon>Coleoptera</taxon>
        <taxon>Polyphaga</taxon>
        <taxon>Cucujiformia</taxon>
        <taxon>Chrysomeloidea</taxon>
        <taxon>Cerambycidae</taxon>
        <taxon>Lamiinae</taxon>
        <taxon>Acanthocinini</taxon>
        <taxon>Exocentrus</taxon>
    </lineage>
</organism>
<accession>A0AAV8VVJ4</accession>
<reference evidence="2 3" key="1">
    <citation type="journal article" date="2023" name="Insect Mol. Biol.">
        <title>Genome sequencing provides insights into the evolution of gene families encoding plant cell wall-degrading enzymes in longhorned beetles.</title>
        <authorList>
            <person name="Shin N.R."/>
            <person name="Okamura Y."/>
            <person name="Kirsch R."/>
            <person name="Pauchet Y."/>
        </authorList>
    </citation>
    <scope>NUCLEOTIDE SEQUENCE [LARGE SCALE GENOMIC DNA]</scope>
    <source>
        <strain evidence="2">EAD_L_NR</strain>
    </source>
</reference>
<dbReference type="PANTHER" id="PTHR46780">
    <property type="entry name" value="PROTEIN EVA-1"/>
    <property type="match status" value="1"/>
</dbReference>
<protein>
    <recommendedName>
        <fullName evidence="1">SUEL-type lectin domain-containing protein</fullName>
    </recommendedName>
</protein>
<gene>
    <name evidence="2" type="ORF">NQ315_002625</name>
</gene>
<dbReference type="InterPro" id="IPR043159">
    <property type="entry name" value="Lectin_gal-bd_sf"/>
</dbReference>
<evidence type="ECO:0000313" key="2">
    <source>
        <dbReference type="EMBL" id="KAJ8917930.1"/>
    </source>
</evidence>
<dbReference type="Pfam" id="PF02140">
    <property type="entry name" value="SUEL_Lectin"/>
    <property type="match status" value="1"/>
</dbReference>
<dbReference type="Proteomes" id="UP001159042">
    <property type="component" value="Unassembled WGS sequence"/>
</dbReference>
<dbReference type="PROSITE" id="PS50228">
    <property type="entry name" value="SUEL_LECTIN"/>
    <property type="match status" value="1"/>
</dbReference>
<dbReference type="GO" id="GO:0030246">
    <property type="term" value="F:carbohydrate binding"/>
    <property type="evidence" value="ECO:0007669"/>
    <property type="project" value="InterPro"/>
</dbReference>
<dbReference type="AlphaFoldDB" id="A0AAV8VVJ4"/>
<evidence type="ECO:0000259" key="1">
    <source>
        <dbReference type="PROSITE" id="PS50228"/>
    </source>
</evidence>
<sequence length="103" mass="11623">MSPKSLRVLHSRCTHYQNCSIQASTNMFDDPCPGTHKYLEAHYQCLPGINCHYNHHNESAKSTMVDNITAANVEYHEAAFNQIATLDFNHSTIVYASPNNLNI</sequence>
<evidence type="ECO:0000313" key="3">
    <source>
        <dbReference type="Proteomes" id="UP001159042"/>
    </source>
</evidence>